<accession>A0AAV2RPM6</accession>
<evidence type="ECO:0000256" key="2">
    <source>
        <dbReference type="ARBA" id="ARBA00006991"/>
    </source>
</evidence>
<evidence type="ECO:0000256" key="4">
    <source>
        <dbReference type="ARBA" id="ARBA00022737"/>
    </source>
</evidence>
<dbReference type="PROSITE" id="PS50157">
    <property type="entry name" value="ZINC_FINGER_C2H2_2"/>
    <property type="match status" value="1"/>
</dbReference>
<dbReference type="GO" id="GO:0005634">
    <property type="term" value="C:nucleus"/>
    <property type="evidence" value="ECO:0007669"/>
    <property type="project" value="UniProtKB-SubCell"/>
</dbReference>
<evidence type="ECO:0000256" key="8">
    <source>
        <dbReference type="ARBA" id="ARBA00023242"/>
    </source>
</evidence>
<keyword evidence="6" id="KW-0862">Zinc</keyword>
<dbReference type="PANTHER" id="PTHR23226">
    <property type="entry name" value="ZINC FINGER AND SCAN DOMAIN-CONTAINING"/>
    <property type="match status" value="1"/>
</dbReference>
<dbReference type="AlphaFoldDB" id="A0AAV2RPM6"/>
<dbReference type="InterPro" id="IPR013087">
    <property type="entry name" value="Znf_C2H2_type"/>
</dbReference>
<comment type="caution">
    <text evidence="11">The sequence shown here is derived from an EMBL/GenBank/DDBJ whole genome shotgun (WGS) entry which is preliminary data.</text>
</comment>
<evidence type="ECO:0000313" key="12">
    <source>
        <dbReference type="Proteomes" id="UP001497623"/>
    </source>
</evidence>
<evidence type="ECO:0000259" key="10">
    <source>
        <dbReference type="PROSITE" id="PS50157"/>
    </source>
</evidence>
<evidence type="ECO:0000256" key="3">
    <source>
        <dbReference type="ARBA" id="ARBA00022723"/>
    </source>
</evidence>
<keyword evidence="8" id="KW-0539">Nucleus</keyword>
<evidence type="ECO:0000313" key="11">
    <source>
        <dbReference type="EMBL" id="CAL4130457.1"/>
    </source>
</evidence>
<dbReference type="Gene3D" id="3.30.160.60">
    <property type="entry name" value="Classic Zinc Finger"/>
    <property type="match status" value="1"/>
</dbReference>
<comment type="similarity">
    <text evidence="2">Belongs to the krueppel C2H2-type zinc-finger protein family.</text>
</comment>
<keyword evidence="5 9" id="KW-0863">Zinc-finger</keyword>
<dbReference type="GO" id="GO:0000978">
    <property type="term" value="F:RNA polymerase II cis-regulatory region sequence-specific DNA binding"/>
    <property type="evidence" value="ECO:0007669"/>
    <property type="project" value="TreeGrafter"/>
</dbReference>
<name>A0AAV2RPM6_MEGNR</name>
<protein>
    <recommendedName>
        <fullName evidence="10">C2H2-type domain-containing protein</fullName>
    </recommendedName>
</protein>
<organism evidence="11 12">
    <name type="scientific">Meganyctiphanes norvegica</name>
    <name type="common">Northern krill</name>
    <name type="synonym">Thysanopoda norvegica</name>
    <dbReference type="NCBI Taxonomy" id="48144"/>
    <lineage>
        <taxon>Eukaryota</taxon>
        <taxon>Metazoa</taxon>
        <taxon>Ecdysozoa</taxon>
        <taxon>Arthropoda</taxon>
        <taxon>Crustacea</taxon>
        <taxon>Multicrustacea</taxon>
        <taxon>Malacostraca</taxon>
        <taxon>Eumalacostraca</taxon>
        <taxon>Eucarida</taxon>
        <taxon>Euphausiacea</taxon>
        <taxon>Euphausiidae</taxon>
        <taxon>Meganyctiphanes</taxon>
    </lineage>
</organism>
<comment type="subcellular location">
    <subcellularLocation>
        <location evidence="1">Nucleus</location>
    </subcellularLocation>
</comment>
<dbReference type="Pfam" id="PF00096">
    <property type="entry name" value="zf-C2H2"/>
    <property type="match status" value="1"/>
</dbReference>
<dbReference type="SUPFAM" id="SSF57667">
    <property type="entry name" value="beta-beta-alpha zinc fingers"/>
    <property type="match status" value="1"/>
</dbReference>
<dbReference type="InterPro" id="IPR036236">
    <property type="entry name" value="Znf_C2H2_sf"/>
</dbReference>
<dbReference type="GO" id="GO:0000981">
    <property type="term" value="F:DNA-binding transcription factor activity, RNA polymerase II-specific"/>
    <property type="evidence" value="ECO:0007669"/>
    <property type="project" value="TreeGrafter"/>
</dbReference>
<evidence type="ECO:0000256" key="9">
    <source>
        <dbReference type="PROSITE-ProRule" id="PRU00042"/>
    </source>
</evidence>
<dbReference type="EMBL" id="CAXKWB010026708">
    <property type="protein sequence ID" value="CAL4130457.1"/>
    <property type="molecule type" value="Genomic_DNA"/>
</dbReference>
<dbReference type="Proteomes" id="UP001497623">
    <property type="component" value="Unassembled WGS sequence"/>
</dbReference>
<dbReference type="GO" id="GO:0008270">
    <property type="term" value="F:zinc ion binding"/>
    <property type="evidence" value="ECO:0007669"/>
    <property type="project" value="UniProtKB-KW"/>
</dbReference>
<evidence type="ECO:0000256" key="7">
    <source>
        <dbReference type="ARBA" id="ARBA00023125"/>
    </source>
</evidence>
<keyword evidence="12" id="KW-1185">Reference proteome</keyword>
<dbReference type="SMART" id="SM00355">
    <property type="entry name" value="ZnF_C2H2"/>
    <property type="match status" value="1"/>
</dbReference>
<keyword evidence="4" id="KW-0677">Repeat</keyword>
<feature type="domain" description="C2H2-type" evidence="10">
    <location>
        <begin position="85"/>
        <end position="112"/>
    </location>
</feature>
<sequence length="129" mass="14877">MECDNEESIKPEGSDYTQNILRKSLYGNVEVTVKEEIEVKEEPINIKSVDINIAKEIPIYDEPISFIYESDLVKRELTHIDEKSYQCSICDKTFSQNCFLIKHQIVHTGEKNYTNVVNAIILSHVNVLL</sequence>
<evidence type="ECO:0000256" key="5">
    <source>
        <dbReference type="ARBA" id="ARBA00022771"/>
    </source>
</evidence>
<dbReference type="PANTHER" id="PTHR23226:SF371">
    <property type="entry name" value="ZINC FINGER PROTEIN 112-LIKE PROTEIN"/>
    <property type="match status" value="1"/>
</dbReference>
<keyword evidence="7" id="KW-0238">DNA-binding</keyword>
<gene>
    <name evidence="11" type="ORF">MNOR_LOCUS26564</name>
</gene>
<dbReference type="FunFam" id="3.30.160.60:FF:000053">
    <property type="entry name" value="zinc finger protein 182 isoform X1"/>
    <property type="match status" value="1"/>
</dbReference>
<evidence type="ECO:0000256" key="6">
    <source>
        <dbReference type="ARBA" id="ARBA00022833"/>
    </source>
</evidence>
<keyword evidence="3" id="KW-0479">Metal-binding</keyword>
<evidence type="ECO:0000256" key="1">
    <source>
        <dbReference type="ARBA" id="ARBA00004123"/>
    </source>
</evidence>
<reference evidence="11 12" key="1">
    <citation type="submission" date="2024-05" db="EMBL/GenBank/DDBJ databases">
        <authorList>
            <person name="Wallberg A."/>
        </authorList>
    </citation>
    <scope>NUCLEOTIDE SEQUENCE [LARGE SCALE GENOMIC DNA]</scope>
</reference>
<proteinExistence type="inferred from homology"/>
<dbReference type="PROSITE" id="PS00028">
    <property type="entry name" value="ZINC_FINGER_C2H2_1"/>
    <property type="match status" value="1"/>
</dbReference>